<dbReference type="InParanoid" id="A0A167LB56"/>
<dbReference type="AlphaFoldDB" id="A0A167LB56"/>
<organism evidence="1 2">
    <name type="scientific">Phycomyces blakesleeanus (strain ATCC 8743b / DSM 1359 / FGSC 10004 / NBRC 33097 / NRRL 1555)</name>
    <dbReference type="NCBI Taxonomy" id="763407"/>
    <lineage>
        <taxon>Eukaryota</taxon>
        <taxon>Fungi</taxon>
        <taxon>Fungi incertae sedis</taxon>
        <taxon>Mucoromycota</taxon>
        <taxon>Mucoromycotina</taxon>
        <taxon>Mucoromycetes</taxon>
        <taxon>Mucorales</taxon>
        <taxon>Phycomycetaceae</taxon>
        <taxon>Phycomyces</taxon>
    </lineage>
</organism>
<dbReference type="RefSeq" id="XP_018288077.1">
    <property type="nucleotide sequence ID" value="XM_018436723.1"/>
</dbReference>
<evidence type="ECO:0000313" key="2">
    <source>
        <dbReference type="Proteomes" id="UP000077315"/>
    </source>
</evidence>
<accession>A0A167LB56</accession>
<dbReference type="EMBL" id="KV440990">
    <property type="protein sequence ID" value="OAD70037.1"/>
    <property type="molecule type" value="Genomic_DNA"/>
</dbReference>
<dbReference type="Proteomes" id="UP000077315">
    <property type="component" value="Unassembled WGS sequence"/>
</dbReference>
<dbReference type="GeneID" id="28997629"/>
<proteinExistence type="predicted"/>
<sequence length="127" mass="14668">MPVQRYTPIPEILTVHVANLKQAVDDYLPKYGAVTMVRKGADMENQQEEHLSKTSSSVKHAKRIFDQVIKAHHVCNRSGEKEIKEKLCQRGDFRFIQRSSKENQKSLILKHSKIHIVRAEYGMVNNI</sequence>
<gene>
    <name evidence="1" type="ORF">PHYBLDRAFT_172053</name>
</gene>
<keyword evidence="2" id="KW-1185">Reference proteome</keyword>
<dbReference type="VEuPathDB" id="FungiDB:PHYBLDRAFT_172053"/>
<dbReference type="OrthoDB" id="10593356at2759"/>
<reference evidence="2" key="1">
    <citation type="submission" date="2015-06" db="EMBL/GenBank/DDBJ databases">
        <title>Expansion of signal transduction pathways in fungi by whole-genome duplication.</title>
        <authorList>
            <consortium name="DOE Joint Genome Institute"/>
            <person name="Corrochano L.M."/>
            <person name="Kuo A."/>
            <person name="Marcet-Houben M."/>
            <person name="Polaino S."/>
            <person name="Salamov A."/>
            <person name="Villalobos J.M."/>
            <person name="Alvarez M.I."/>
            <person name="Avalos J."/>
            <person name="Benito E.P."/>
            <person name="Benoit I."/>
            <person name="Burger G."/>
            <person name="Camino L.P."/>
            <person name="Canovas D."/>
            <person name="Cerda-Olmedo E."/>
            <person name="Cheng J.-F."/>
            <person name="Dominguez A."/>
            <person name="Elias M."/>
            <person name="Eslava A.P."/>
            <person name="Glaser F."/>
            <person name="Grimwood J."/>
            <person name="Gutierrez G."/>
            <person name="Heitman J."/>
            <person name="Henrissat B."/>
            <person name="Iturriaga E.A."/>
            <person name="Lang B.F."/>
            <person name="Lavin J.L."/>
            <person name="Lee S."/>
            <person name="Li W."/>
            <person name="Lindquist E."/>
            <person name="Lopez-Garcia S."/>
            <person name="Luque E.M."/>
            <person name="Marcos A.T."/>
            <person name="Martin J."/>
            <person name="McCluskey K."/>
            <person name="Medina H.R."/>
            <person name="Miralles-Duran A."/>
            <person name="Miyazaki A."/>
            <person name="Munoz-Torres E."/>
            <person name="Oguiza J.A."/>
            <person name="Ohm R."/>
            <person name="Olmedo M."/>
            <person name="Orejas M."/>
            <person name="Ortiz-Castellanos L."/>
            <person name="Pisabarro A.G."/>
            <person name="Rodriguez-Romero J."/>
            <person name="Ruiz-Herrera J."/>
            <person name="Ruiz-Vazquez R."/>
            <person name="Sanz C."/>
            <person name="Schackwitz W."/>
            <person name="Schmutz J."/>
            <person name="Shahriari M."/>
            <person name="Shelest E."/>
            <person name="Silva-Franco F."/>
            <person name="Soanes D."/>
            <person name="Syed K."/>
            <person name="Tagua V.G."/>
            <person name="Talbot N.J."/>
            <person name="Thon M."/>
            <person name="De vries R.P."/>
            <person name="Wiebenga A."/>
            <person name="Yadav J.S."/>
            <person name="Braun E.L."/>
            <person name="Baker S."/>
            <person name="Garre V."/>
            <person name="Horwitz B."/>
            <person name="Torres-Martinez S."/>
            <person name="Idnurm A."/>
            <person name="Herrera-Estrella A."/>
            <person name="Gabaldon T."/>
            <person name="Grigoriev I.V."/>
        </authorList>
    </citation>
    <scope>NUCLEOTIDE SEQUENCE [LARGE SCALE GENOMIC DNA]</scope>
    <source>
        <strain evidence="2">NRRL 1555(-)</strain>
    </source>
</reference>
<name>A0A167LB56_PHYB8</name>
<evidence type="ECO:0000313" key="1">
    <source>
        <dbReference type="EMBL" id="OAD70037.1"/>
    </source>
</evidence>
<protein>
    <submittedName>
        <fullName evidence="1">Uncharacterized protein</fullName>
    </submittedName>
</protein>